<evidence type="ECO:0000256" key="4">
    <source>
        <dbReference type="ARBA" id="ARBA00038440"/>
    </source>
</evidence>
<keyword evidence="2 6" id="KW-0808">Transferase</keyword>
<dbReference type="RefSeq" id="WP_166374908.1">
    <property type="nucleotide sequence ID" value="NZ_CBCRZM010000004.1"/>
</dbReference>
<dbReference type="InterPro" id="IPR004607">
    <property type="entry name" value="GART"/>
</dbReference>
<evidence type="ECO:0000256" key="3">
    <source>
        <dbReference type="ARBA" id="ARBA00022755"/>
    </source>
</evidence>
<feature type="active site" description="Proton donor" evidence="6">
    <location>
        <position position="103"/>
    </location>
</feature>
<dbReference type="CDD" id="cd08645">
    <property type="entry name" value="FMT_core_GART"/>
    <property type="match status" value="1"/>
</dbReference>
<protein>
    <recommendedName>
        <fullName evidence="6">Phosphoribosylglycinamide formyltransferase</fullName>
        <ecNumber evidence="6">2.1.2.2</ecNumber>
    </recommendedName>
    <alternativeName>
        <fullName evidence="6">5'-phosphoribosylglycinamide transformylase</fullName>
    </alternativeName>
    <alternativeName>
        <fullName evidence="6">GAR transformylase</fullName>
        <shortName evidence="6">GART</shortName>
    </alternativeName>
</protein>
<dbReference type="GO" id="GO:0004644">
    <property type="term" value="F:phosphoribosylglycinamide formyltransferase activity"/>
    <property type="evidence" value="ECO:0007669"/>
    <property type="project" value="UniProtKB-EC"/>
</dbReference>
<dbReference type="SUPFAM" id="SSF53328">
    <property type="entry name" value="Formyltransferase"/>
    <property type="match status" value="1"/>
</dbReference>
<dbReference type="EC" id="2.1.2.2" evidence="6"/>
<feature type="binding site" evidence="6">
    <location>
        <begin position="12"/>
        <end position="14"/>
    </location>
    <ligand>
        <name>N(1)-(5-phospho-beta-D-ribosyl)glycinamide</name>
        <dbReference type="ChEBI" id="CHEBI:143788"/>
    </ligand>
</feature>
<comment type="caution">
    <text evidence="8">The sequence shown here is derived from an EMBL/GenBank/DDBJ whole genome shotgun (WGS) entry which is preliminary data.</text>
</comment>
<comment type="catalytic activity">
    <reaction evidence="5 6">
        <text>N(1)-(5-phospho-beta-D-ribosyl)glycinamide + (6R)-10-formyltetrahydrofolate = N(2)-formyl-N(1)-(5-phospho-beta-D-ribosyl)glycinamide + (6S)-5,6,7,8-tetrahydrofolate + H(+)</text>
        <dbReference type="Rhea" id="RHEA:15053"/>
        <dbReference type="ChEBI" id="CHEBI:15378"/>
        <dbReference type="ChEBI" id="CHEBI:57453"/>
        <dbReference type="ChEBI" id="CHEBI:143788"/>
        <dbReference type="ChEBI" id="CHEBI:147286"/>
        <dbReference type="ChEBI" id="CHEBI:195366"/>
        <dbReference type="EC" id="2.1.2.2"/>
    </reaction>
</comment>
<evidence type="ECO:0000313" key="9">
    <source>
        <dbReference type="Proteomes" id="UP001321186"/>
    </source>
</evidence>
<evidence type="ECO:0000256" key="2">
    <source>
        <dbReference type="ARBA" id="ARBA00022679"/>
    </source>
</evidence>
<gene>
    <name evidence="6 8" type="primary">purN</name>
    <name evidence="8" type="ORF">G9H61_12340</name>
</gene>
<feature type="binding site" evidence="6">
    <location>
        <position position="58"/>
    </location>
    <ligand>
        <name>(6R)-10-formyltetrahydrofolate</name>
        <dbReference type="ChEBI" id="CHEBI:195366"/>
    </ligand>
</feature>
<dbReference type="Proteomes" id="UP001321186">
    <property type="component" value="Unassembled WGS sequence"/>
</dbReference>
<evidence type="ECO:0000256" key="5">
    <source>
        <dbReference type="ARBA" id="ARBA00047664"/>
    </source>
</evidence>
<comment type="pathway">
    <text evidence="1 6">Purine metabolism; IMP biosynthesis via de novo pathway; N(2)-formyl-N(1)-(5-phospho-D-ribosyl)glycinamide from N(1)-(5-phospho-D-ribosyl)glycinamide (10-formyl THF route): step 1/1.</text>
</comment>
<comment type="similarity">
    <text evidence="4 6">Belongs to the GART family.</text>
</comment>
<dbReference type="NCBIfam" id="TIGR00639">
    <property type="entry name" value="PurN"/>
    <property type="match status" value="1"/>
</dbReference>
<dbReference type="Gene3D" id="3.40.50.170">
    <property type="entry name" value="Formyl transferase, N-terminal domain"/>
    <property type="match status" value="1"/>
</dbReference>
<accession>A0ABT4JJ00</accession>
<feature type="binding site" evidence="6">
    <location>
        <position position="101"/>
    </location>
    <ligand>
        <name>(6R)-10-formyltetrahydrofolate</name>
        <dbReference type="ChEBI" id="CHEBI:195366"/>
    </ligand>
</feature>
<keyword evidence="3 6" id="KW-0658">Purine biosynthesis</keyword>
<dbReference type="InterPro" id="IPR002376">
    <property type="entry name" value="Formyl_transf_N"/>
</dbReference>
<evidence type="ECO:0000256" key="1">
    <source>
        <dbReference type="ARBA" id="ARBA00005054"/>
    </source>
</evidence>
<evidence type="ECO:0000256" key="6">
    <source>
        <dbReference type="HAMAP-Rule" id="MF_01930"/>
    </source>
</evidence>
<dbReference type="Pfam" id="PF00551">
    <property type="entry name" value="Formyl_trans_N"/>
    <property type="match status" value="1"/>
</dbReference>
<dbReference type="HAMAP" id="MF_01930">
    <property type="entry name" value="PurN"/>
    <property type="match status" value="1"/>
</dbReference>
<dbReference type="PANTHER" id="PTHR43369:SF2">
    <property type="entry name" value="PHOSPHORIBOSYLGLYCINAMIDE FORMYLTRANSFERASE"/>
    <property type="match status" value="1"/>
</dbReference>
<feature type="site" description="Raises pKa of active site His" evidence="6">
    <location>
        <position position="144"/>
    </location>
</feature>
<comment type="function">
    <text evidence="6">Catalyzes the transfer of a formyl group from 10-formyltetrahydrofolate to 5-phospho-ribosyl-glycinamide (GAR), producing 5-phospho-ribosyl-N-formylglycinamide (FGAR) and tetrahydrofolate.</text>
</comment>
<dbReference type="EMBL" id="JAANOH010000005">
    <property type="protein sequence ID" value="MCZ2476237.1"/>
    <property type="molecule type" value="Genomic_DNA"/>
</dbReference>
<dbReference type="PROSITE" id="PS00373">
    <property type="entry name" value="GART"/>
    <property type="match status" value="1"/>
</dbReference>
<organism evidence="8 9">
    <name type="scientific">Aquirufa ecclesiirivi</name>
    <dbReference type="NCBI Taxonomy" id="2715124"/>
    <lineage>
        <taxon>Bacteria</taxon>
        <taxon>Pseudomonadati</taxon>
        <taxon>Bacteroidota</taxon>
        <taxon>Cytophagia</taxon>
        <taxon>Cytophagales</taxon>
        <taxon>Flectobacillaceae</taxon>
        <taxon>Aquirufa</taxon>
    </lineage>
</organism>
<dbReference type="PANTHER" id="PTHR43369">
    <property type="entry name" value="PHOSPHORIBOSYLGLYCINAMIDE FORMYLTRANSFERASE"/>
    <property type="match status" value="1"/>
</dbReference>
<keyword evidence="9" id="KW-1185">Reference proteome</keyword>
<reference evidence="8 9" key="1">
    <citation type="submission" date="2020-03" db="EMBL/GenBank/DDBJ databases">
        <authorList>
            <person name="Pitt A."/>
            <person name="Hahn M.W."/>
        </authorList>
    </citation>
    <scope>NUCLEOTIDE SEQUENCE [LARGE SCALE GENOMIC DNA]</scope>
    <source>
        <strain evidence="8 9">5A-MARBSE</strain>
    </source>
</reference>
<comment type="caution">
    <text evidence="6">Lacks conserved residue(s) required for the propagation of feature annotation.</text>
</comment>
<evidence type="ECO:0000313" key="8">
    <source>
        <dbReference type="EMBL" id="MCZ2476237.1"/>
    </source>
</evidence>
<proteinExistence type="inferred from homology"/>
<dbReference type="InterPro" id="IPR001555">
    <property type="entry name" value="GART_AS"/>
</dbReference>
<sequence>MKNIVIFASGSGSNAEKIIQHLAGSSLAQVSCIYCNNPEAGVIERAKRLHVPCRVFTREEYKNGKVLSEIQALATDWIVLAGFLWLIPSSFVQAFPQRIVNLHPALLPKFGGKGMYGHFVHEAVIEAGEKESGITIHLVNEHYDEGAIIHQSSFSIDPGDSPEDVARKGQILEHRDFPQVIENLIKQSN</sequence>
<dbReference type="InterPro" id="IPR036477">
    <property type="entry name" value="Formyl_transf_N_sf"/>
</dbReference>
<feature type="domain" description="Formyl transferase N-terminal" evidence="7">
    <location>
        <begin position="2"/>
        <end position="181"/>
    </location>
</feature>
<name>A0ABT4JJ00_9BACT</name>
<evidence type="ECO:0000259" key="7">
    <source>
        <dbReference type="Pfam" id="PF00551"/>
    </source>
</evidence>